<dbReference type="RefSeq" id="WP_092649773.1">
    <property type="nucleotide sequence ID" value="NZ_FOHA01000002.1"/>
</dbReference>
<feature type="transmembrane region" description="Helical" evidence="1">
    <location>
        <begin position="100"/>
        <end position="121"/>
    </location>
</feature>
<keyword evidence="3" id="KW-1185">Reference proteome</keyword>
<keyword evidence="1" id="KW-1133">Transmembrane helix</keyword>
<sequence>MIKQQRYASIFLLILGSAIWGSTLWVRMAYPDLLVVFPIYFGSAPNLGTSMMMAPALVFLSTYLQKKAASLKWIGSCAIFTSFCQILSESYYLYSHQVAFQWIDILYGIVGLVLVVLVYYFL</sequence>
<feature type="transmembrane region" description="Helical" evidence="1">
    <location>
        <begin position="7"/>
        <end position="27"/>
    </location>
</feature>
<keyword evidence="1" id="KW-0812">Transmembrane</keyword>
<dbReference type="AlphaFoldDB" id="A0A1H9QFL8"/>
<feature type="transmembrane region" description="Helical" evidence="1">
    <location>
        <begin position="73"/>
        <end position="94"/>
    </location>
</feature>
<feature type="transmembrane region" description="Helical" evidence="1">
    <location>
        <begin position="39"/>
        <end position="61"/>
    </location>
</feature>
<dbReference type="Proteomes" id="UP000198948">
    <property type="component" value="Unassembled WGS sequence"/>
</dbReference>
<name>A0A1H9QFL8_9LACT</name>
<reference evidence="2 3" key="1">
    <citation type="submission" date="2016-10" db="EMBL/GenBank/DDBJ databases">
        <authorList>
            <person name="de Groot N.N."/>
        </authorList>
    </citation>
    <scope>NUCLEOTIDE SEQUENCE [LARGE SCALE GENOMIC DNA]</scope>
    <source>
        <strain evidence="2 3">DSM 13760</strain>
    </source>
</reference>
<evidence type="ECO:0000313" key="3">
    <source>
        <dbReference type="Proteomes" id="UP000198948"/>
    </source>
</evidence>
<organism evidence="2 3">
    <name type="scientific">Isobaculum melis</name>
    <dbReference type="NCBI Taxonomy" id="142588"/>
    <lineage>
        <taxon>Bacteria</taxon>
        <taxon>Bacillati</taxon>
        <taxon>Bacillota</taxon>
        <taxon>Bacilli</taxon>
        <taxon>Lactobacillales</taxon>
        <taxon>Carnobacteriaceae</taxon>
        <taxon>Isobaculum</taxon>
    </lineage>
</organism>
<keyword evidence="1" id="KW-0472">Membrane</keyword>
<gene>
    <name evidence="2" type="ORF">SAMN04488559_10236</name>
</gene>
<dbReference type="EMBL" id="FOHA01000002">
    <property type="protein sequence ID" value="SER58975.1"/>
    <property type="molecule type" value="Genomic_DNA"/>
</dbReference>
<evidence type="ECO:0000256" key="1">
    <source>
        <dbReference type="SAM" id="Phobius"/>
    </source>
</evidence>
<dbReference type="STRING" id="142588.SAMN04488559_10236"/>
<accession>A0A1H9QFL8</accession>
<proteinExistence type="predicted"/>
<protein>
    <submittedName>
        <fullName evidence="2">Uncharacterized protein</fullName>
    </submittedName>
</protein>
<evidence type="ECO:0000313" key="2">
    <source>
        <dbReference type="EMBL" id="SER58975.1"/>
    </source>
</evidence>